<feature type="non-terminal residue" evidence="1">
    <location>
        <position position="176"/>
    </location>
</feature>
<sequence length="176" mass="19345">MSASYSASLLVVLNSNLNAYVYSFPSRFTNISPAPEPSELEASSVNSFYVFSGSGSGSFLLVPPSFSSSLSIDDVSRSRLGTLHTCGLTLLHLYAWMASNTQSYYFDTIDLGPECIPQDPSCTSFMMLLACISPTHLNHDNMYDLRDSLSSIILYSRVLMRSFLAFCGSFDMIPSF</sequence>
<proteinExistence type="predicted"/>
<reference evidence="1" key="1">
    <citation type="journal article" date="2019" name="Sci. Rep.">
        <title>Draft genome of Tanacetum cinerariifolium, the natural source of mosquito coil.</title>
        <authorList>
            <person name="Yamashiro T."/>
            <person name="Shiraishi A."/>
            <person name="Satake H."/>
            <person name="Nakayama K."/>
        </authorList>
    </citation>
    <scope>NUCLEOTIDE SEQUENCE</scope>
</reference>
<organism evidence="1">
    <name type="scientific">Tanacetum cinerariifolium</name>
    <name type="common">Dalmatian daisy</name>
    <name type="synonym">Chrysanthemum cinerariifolium</name>
    <dbReference type="NCBI Taxonomy" id="118510"/>
    <lineage>
        <taxon>Eukaryota</taxon>
        <taxon>Viridiplantae</taxon>
        <taxon>Streptophyta</taxon>
        <taxon>Embryophyta</taxon>
        <taxon>Tracheophyta</taxon>
        <taxon>Spermatophyta</taxon>
        <taxon>Magnoliopsida</taxon>
        <taxon>eudicotyledons</taxon>
        <taxon>Gunneridae</taxon>
        <taxon>Pentapetalae</taxon>
        <taxon>asterids</taxon>
        <taxon>campanulids</taxon>
        <taxon>Asterales</taxon>
        <taxon>Asteraceae</taxon>
        <taxon>Asteroideae</taxon>
        <taxon>Anthemideae</taxon>
        <taxon>Anthemidinae</taxon>
        <taxon>Tanacetum</taxon>
    </lineage>
</organism>
<dbReference type="AlphaFoldDB" id="A0A699QI95"/>
<protein>
    <submittedName>
        <fullName evidence="1">Uncharacterized protein</fullName>
    </submittedName>
</protein>
<accession>A0A699QI95</accession>
<dbReference type="EMBL" id="BKCJ011040099">
    <property type="protein sequence ID" value="GFC72932.1"/>
    <property type="molecule type" value="Genomic_DNA"/>
</dbReference>
<name>A0A699QI95_TANCI</name>
<gene>
    <name evidence="1" type="ORF">Tci_844902</name>
</gene>
<comment type="caution">
    <text evidence="1">The sequence shown here is derived from an EMBL/GenBank/DDBJ whole genome shotgun (WGS) entry which is preliminary data.</text>
</comment>
<evidence type="ECO:0000313" key="1">
    <source>
        <dbReference type="EMBL" id="GFC72932.1"/>
    </source>
</evidence>